<dbReference type="Pfam" id="PF15879">
    <property type="entry name" value="MWFE"/>
    <property type="match status" value="1"/>
</dbReference>
<dbReference type="AlphaFoldDB" id="A0AAV3ZMU1"/>
<keyword evidence="3" id="KW-1185">Reference proteome</keyword>
<evidence type="ECO:0000256" key="1">
    <source>
        <dbReference type="SAM" id="Phobius"/>
    </source>
</evidence>
<name>A0AAV3ZMU1_9GAST</name>
<evidence type="ECO:0000313" key="2">
    <source>
        <dbReference type="EMBL" id="GFN96152.1"/>
    </source>
</evidence>
<evidence type="ECO:0000313" key="3">
    <source>
        <dbReference type="Proteomes" id="UP000735302"/>
    </source>
</evidence>
<organism evidence="2 3">
    <name type="scientific">Plakobranchus ocellatus</name>
    <dbReference type="NCBI Taxonomy" id="259542"/>
    <lineage>
        <taxon>Eukaryota</taxon>
        <taxon>Metazoa</taxon>
        <taxon>Spiralia</taxon>
        <taxon>Lophotrochozoa</taxon>
        <taxon>Mollusca</taxon>
        <taxon>Gastropoda</taxon>
        <taxon>Heterobranchia</taxon>
        <taxon>Euthyneura</taxon>
        <taxon>Panpulmonata</taxon>
        <taxon>Sacoglossa</taxon>
        <taxon>Placobranchoidea</taxon>
        <taxon>Plakobranchidae</taxon>
        <taxon>Plakobranchus</taxon>
    </lineage>
</organism>
<keyword evidence="1" id="KW-0812">Transmembrane</keyword>
<accession>A0AAV3ZMU1</accession>
<sequence length="80" mass="9238">MWWEILPSAGIVFGALLAPHGIYWALNKLSHNGKSCARDWRDGPHFEDYNLYLRDHRLTGSEYIPRGLESIPDLKEPDCK</sequence>
<gene>
    <name evidence="2" type="ORF">PoB_002265800</name>
</gene>
<dbReference type="InterPro" id="IPR017384">
    <property type="entry name" value="NADH_Ub_cplx-1_asu_su-1"/>
</dbReference>
<comment type="caution">
    <text evidence="2">The sequence shown here is derived from an EMBL/GenBank/DDBJ whole genome shotgun (WGS) entry which is preliminary data.</text>
</comment>
<keyword evidence="1" id="KW-0472">Membrane</keyword>
<proteinExistence type="predicted"/>
<dbReference type="Proteomes" id="UP000735302">
    <property type="component" value="Unassembled WGS sequence"/>
</dbReference>
<protein>
    <submittedName>
        <fullName evidence="2">NADP dehydrogenase [ubiquinone] 1 alpha subcomplex subunit 1</fullName>
    </submittedName>
</protein>
<feature type="transmembrane region" description="Helical" evidence="1">
    <location>
        <begin position="6"/>
        <end position="26"/>
    </location>
</feature>
<dbReference type="EMBL" id="BLXT01002663">
    <property type="protein sequence ID" value="GFN96152.1"/>
    <property type="molecule type" value="Genomic_DNA"/>
</dbReference>
<reference evidence="2 3" key="1">
    <citation type="journal article" date="2021" name="Elife">
        <title>Chloroplast acquisition without the gene transfer in kleptoplastic sea slugs, Plakobranchus ocellatus.</title>
        <authorList>
            <person name="Maeda T."/>
            <person name="Takahashi S."/>
            <person name="Yoshida T."/>
            <person name="Shimamura S."/>
            <person name="Takaki Y."/>
            <person name="Nagai Y."/>
            <person name="Toyoda A."/>
            <person name="Suzuki Y."/>
            <person name="Arimoto A."/>
            <person name="Ishii H."/>
            <person name="Satoh N."/>
            <person name="Nishiyama T."/>
            <person name="Hasebe M."/>
            <person name="Maruyama T."/>
            <person name="Minagawa J."/>
            <person name="Obokata J."/>
            <person name="Shigenobu S."/>
        </authorList>
    </citation>
    <scope>NUCLEOTIDE SEQUENCE [LARGE SCALE GENOMIC DNA]</scope>
</reference>
<keyword evidence="1" id="KW-1133">Transmembrane helix</keyword>